<sequence>MAANQKLRRENPLLVPTGTGYFLNGKINISPQNQAFLCADRYFVGFRQTRLIFGAPQST</sequence>
<dbReference type="Proteomes" id="UP000022611">
    <property type="component" value="Unassembled WGS sequence"/>
</dbReference>
<evidence type="ECO:0000313" key="2">
    <source>
        <dbReference type="Proteomes" id="UP000022611"/>
    </source>
</evidence>
<reference evidence="1 2" key="1">
    <citation type="journal article" date="2011" name="J. Bacteriol.">
        <title>Draft genome sequence of the polycyclic aromatic hydrocarbon-degrading, genetically engineered bioluminescent bioreporter Pseudomonas fluorescens HK44.</title>
        <authorList>
            <person name="Chauhan A."/>
            <person name="Layton A.C."/>
            <person name="Williams D.E."/>
            <person name="Smartt A.E."/>
            <person name="Ripp S."/>
            <person name="Karpinets T.V."/>
            <person name="Brown S.D."/>
            <person name="Sayler G.S."/>
        </authorList>
    </citation>
    <scope>NUCLEOTIDE SEQUENCE [LARGE SCALE GENOMIC DNA]</scope>
    <source>
        <strain evidence="1 2">HK44</strain>
    </source>
</reference>
<dbReference type="PATRIC" id="fig|1042209.11.peg.1648"/>
<dbReference type="HOGENOM" id="CLU_2957156_0_0_6"/>
<dbReference type="AlphaFoldDB" id="A0A010RSR1"/>
<proteinExistence type="predicted"/>
<gene>
    <name evidence="1" type="ORF">HK44_025430</name>
</gene>
<organism evidence="1 2">
    <name type="scientific">Pseudomonas fluorescens HK44</name>
    <dbReference type="NCBI Taxonomy" id="1042209"/>
    <lineage>
        <taxon>Bacteria</taxon>
        <taxon>Pseudomonadati</taxon>
        <taxon>Pseudomonadota</taxon>
        <taxon>Gammaproteobacteria</taxon>
        <taxon>Pseudomonadales</taxon>
        <taxon>Pseudomonadaceae</taxon>
        <taxon>Pseudomonas</taxon>
    </lineage>
</organism>
<dbReference type="EMBL" id="AFOY02000008">
    <property type="protein sequence ID" value="EXF95351.1"/>
    <property type="molecule type" value="Genomic_DNA"/>
</dbReference>
<evidence type="ECO:0000313" key="1">
    <source>
        <dbReference type="EMBL" id="EXF95351.1"/>
    </source>
</evidence>
<comment type="caution">
    <text evidence="1">The sequence shown here is derived from an EMBL/GenBank/DDBJ whole genome shotgun (WGS) entry which is preliminary data.</text>
</comment>
<protein>
    <submittedName>
        <fullName evidence="1">Uncharacterized protein</fullName>
    </submittedName>
</protein>
<accession>A0A010RSR1</accession>
<name>A0A010RSR1_PSEFL</name>